<dbReference type="GO" id="GO:0005975">
    <property type="term" value="P:carbohydrate metabolic process"/>
    <property type="evidence" value="ECO:0007669"/>
    <property type="project" value="InterPro"/>
</dbReference>
<proteinExistence type="predicted"/>
<feature type="signal peptide" evidence="2">
    <location>
        <begin position="1"/>
        <end position="28"/>
    </location>
</feature>
<dbReference type="KEGG" id="nfa:NFA_30310"/>
<protein>
    <recommendedName>
        <fullName evidence="5">Polysaccharide deacetylase</fullName>
    </recommendedName>
</protein>
<evidence type="ECO:0008006" key="5">
    <source>
        <dbReference type="Google" id="ProtNLM"/>
    </source>
</evidence>
<dbReference type="eggNOG" id="COG0726">
    <property type="taxonomic scope" value="Bacteria"/>
</dbReference>
<dbReference type="PANTHER" id="PTHR45985:SF3">
    <property type="entry name" value="CHITIN DEACETYLASE-LIKE 4"/>
    <property type="match status" value="1"/>
</dbReference>
<organism evidence="3 4">
    <name type="scientific">Nocardia farcinica (strain IFM 10152)</name>
    <dbReference type="NCBI Taxonomy" id="247156"/>
    <lineage>
        <taxon>Bacteria</taxon>
        <taxon>Bacillati</taxon>
        <taxon>Actinomycetota</taxon>
        <taxon>Actinomycetes</taxon>
        <taxon>Mycobacteriales</taxon>
        <taxon>Nocardiaceae</taxon>
        <taxon>Nocardia</taxon>
    </lineage>
</organism>
<dbReference type="HOGENOM" id="CLU_040541_1_1_11"/>
<dbReference type="InterPro" id="IPR052740">
    <property type="entry name" value="CE4"/>
</dbReference>
<dbReference type="EMBL" id="AP006618">
    <property type="protein sequence ID" value="BAD57878.1"/>
    <property type="molecule type" value="Genomic_DNA"/>
</dbReference>
<evidence type="ECO:0000313" key="3">
    <source>
        <dbReference type="EMBL" id="BAD57878.1"/>
    </source>
</evidence>
<dbReference type="AlphaFoldDB" id="Q5YVB3"/>
<dbReference type="OrthoDB" id="438898at2"/>
<dbReference type="GeneID" id="61133748"/>
<accession>Q5YVB3</accession>
<dbReference type="SUPFAM" id="SSF88713">
    <property type="entry name" value="Glycoside hydrolase/deacetylase"/>
    <property type="match status" value="1"/>
</dbReference>
<keyword evidence="2" id="KW-0732">Signal</keyword>
<dbReference type="STRING" id="247156.NFA_30310"/>
<feature type="compositionally biased region" description="Low complexity" evidence="1">
    <location>
        <begin position="41"/>
        <end position="50"/>
    </location>
</feature>
<evidence type="ECO:0000313" key="4">
    <source>
        <dbReference type="Proteomes" id="UP000006820"/>
    </source>
</evidence>
<feature type="region of interest" description="Disordered" evidence="1">
    <location>
        <begin position="38"/>
        <end position="62"/>
    </location>
</feature>
<dbReference type="Gene3D" id="3.20.20.370">
    <property type="entry name" value="Glycoside hydrolase/deacetylase"/>
    <property type="match status" value="1"/>
</dbReference>
<gene>
    <name evidence="3" type="ordered locus">NFA_30310</name>
</gene>
<evidence type="ECO:0000256" key="1">
    <source>
        <dbReference type="SAM" id="MobiDB-lite"/>
    </source>
</evidence>
<keyword evidence="4" id="KW-1185">Reference proteome</keyword>
<dbReference type="RefSeq" id="WP_011209563.1">
    <property type="nucleotide sequence ID" value="NC_006361.1"/>
</dbReference>
<dbReference type="Proteomes" id="UP000006820">
    <property type="component" value="Chromosome"/>
</dbReference>
<dbReference type="PROSITE" id="PS51257">
    <property type="entry name" value="PROKAR_LIPOPROTEIN"/>
    <property type="match status" value="1"/>
</dbReference>
<name>Q5YVB3_NOCFA</name>
<dbReference type="InterPro" id="IPR011330">
    <property type="entry name" value="Glyco_hydro/deAcase_b/a-brl"/>
</dbReference>
<feature type="chain" id="PRO_5038431309" description="Polysaccharide deacetylase" evidence="2">
    <location>
        <begin position="29"/>
        <end position="396"/>
    </location>
</feature>
<evidence type="ECO:0000256" key="2">
    <source>
        <dbReference type="SAM" id="SignalP"/>
    </source>
</evidence>
<dbReference type="PANTHER" id="PTHR45985">
    <property type="match status" value="1"/>
</dbReference>
<reference evidence="3 4" key="1">
    <citation type="journal article" date="2004" name="Proc. Natl. Acad. Sci. U.S.A.">
        <title>The complete genomic sequence of Nocardia farcinica IFM 10152.</title>
        <authorList>
            <person name="Ishikawa J."/>
            <person name="Yamashita A."/>
            <person name="Mikami Y."/>
            <person name="Hoshino Y."/>
            <person name="Kurita H."/>
            <person name="Hotta K."/>
            <person name="Shiba T."/>
            <person name="Hattori M."/>
        </authorList>
    </citation>
    <scope>NUCLEOTIDE SEQUENCE [LARGE SCALE GENOMIC DNA]</scope>
    <source>
        <strain evidence="3 4">IFM 10152</strain>
    </source>
</reference>
<sequence>MSARARRGRTRRLLVAAAAIVTMVAAGGCTIGVAEPAVDRPAGTTGTTTAPAPPPAPPQRKASNVAMTKLAPGQKPPQFILFSFDGVGLSPNWDMFLEVAERVDARFTALMTGLYFLTDDNRHHYRGPGHRPGEAAIAFGGHPEDVYAQIDYLNRTWLAGHEMGTHYVGHFCRGGGYHGDQWNTADWNHELDQFFALMTGWRANNQLFDGPDLLFGPQEVRGGRTQCLEGALSQLIPAWKQHGMTWDSSMPADRPGLYWPGRVDGIWEFPIPFVFAPPFERRQTALDYNFWYTFNKAQDQPATAPQVRRMVKQTYDYMYERAYHGNRAPLIIANHFNDWNGNAFNPATADFMAEACTRPETVCATYSDVIAWMELQDPAVLAHLQAMPPVAASPHD</sequence>